<dbReference type="AlphaFoldDB" id="A0A4Y1YQI2"/>
<evidence type="ECO:0000256" key="3">
    <source>
        <dbReference type="ARBA" id="ARBA00023274"/>
    </source>
</evidence>
<evidence type="ECO:0000313" key="6">
    <source>
        <dbReference type="EMBL" id="BBL35067.1"/>
    </source>
</evidence>
<keyword evidence="3 5" id="KW-0687">Ribonucleoprotein</keyword>
<sequence length="67" mass="8019">MEAKELRERVLPDLKKELLSLRKIQFGLRLQVKTQQLTNISLIKKTRRDIARIKTIIREKENVSSFR</sequence>
<dbReference type="GO" id="GO:0003735">
    <property type="term" value="F:structural constituent of ribosome"/>
    <property type="evidence" value="ECO:0007669"/>
    <property type="project" value="InterPro"/>
</dbReference>
<dbReference type="EMBL" id="AP019755">
    <property type="protein sequence ID" value="BBL35067.1"/>
    <property type="molecule type" value="Genomic_DNA"/>
</dbReference>
<evidence type="ECO:0000256" key="2">
    <source>
        <dbReference type="ARBA" id="ARBA00022980"/>
    </source>
</evidence>
<comment type="similarity">
    <text evidence="1 5">Belongs to the universal ribosomal protein uL29 family.</text>
</comment>
<gene>
    <name evidence="5" type="primary">rpmC</name>
    <name evidence="6" type="ORF">Nstercoris_01321</name>
</gene>
<dbReference type="CDD" id="cd00427">
    <property type="entry name" value="Ribosomal_L29_HIP"/>
    <property type="match status" value="1"/>
</dbReference>
<dbReference type="NCBIfam" id="TIGR00012">
    <property type="entry name" value="L29"/>
    <property type="match status" value="1"/>
</dbReference>
<proteinExistence type="inferred from homology"/>
<protein>
    <recommendedName>
        <fullName evidence="4 5">Large ribosomal subunit protein uL29</fullName>
    </recommendedName>
</protein>
<dbReference type="SUPFAM" id="SSF46561">
    <property type="entry name" value="Ribosomal protein L29 (L29p)"/>
    <property type="match status" value="1"/>
</dbReference>
<dbReference type="Gene3D" id="1.10.287.310">
    <property type="match status" value="1"/>
</dbReference>
<dbReference type="GO" id="GO:0006412">
    <property type="term" value="P:translation"/>
    <property type="evidence" value="ECO:0007669"/>
    <property type="project" value="UniProtKB-UniRule"/>
</dbReference>
<dbReference type="Proteomes" id="UP000316473">
    <property type="component" value="Chromosome"/>
</dbReference>
<dbReference type="Pfam" id="PF00831">
    <property type="entry name" value="Ribosomal_L29"/>
    <property type="match status" value="1"/>
</dbReference>
<name>A0A4Y1YQI2_9PROT</name>
<dbReference type="InterPro" id="IPR036049">
    <property type="entry name" value="Ribosomal_uL29_sf"/>
</dbReference>
<dbReference type="InterPro" id="IPR050063">
    <property type="entry name" value="Ribosomal_protein_uL29"/>
</dbReference>
<dbReference type="PANTHER" id="PTHR10916">
    <property type="entry name" value="60S RIBOSOMAL PROTEIN L35/50S RIBOSOMAL PROTEIN L29"/>
    <property type="match status" value="1"/>
</dbReference>
<dbReference type="GO" id="GO:0022625">
    <property type="term" value="C:cytosolic large ribosomal subunit"/>
    <property type="evidence" value="ECO:0007669"/>
    <property type="project" value="TreeGrafter"/>
</dbReference>
<dbReference type="PANTHER" id="PTHR10916:SF0">
    <property type="entry name" value="LARGE RIBOSOMAL SUBUNIT PROTEIN UL29C"/>
    <property type="match status" value="1"/>
</dbReference>
<dbReference type="HAMAP" id="MF_00374">
    <property type="entry name" value="Ribosomal_uL29"/>
    <property type="match status" value="1"/>
</dbReference>
<evidence type="ECO:0000256" key="1">
    <source>
        <dbReference type="ARBA" id="ARBA00009254"/>
    </source>
</evidence>
<evidence type="ECO:0000256" key="5">
    <source>
        <dbReference type="HAMAP-Rule" id="MF_00374"/>
    </source>
</evidence>
<reference evidence="6 7" key="1">
    <citation type="submission" date="2019-06" db="EMBL/GenBank/DDBJ databases">
        <title>Nitrosomonas stercoris KYUHI-S whole genome shotgun sequence.</title>
        <authorList>
            <person name="Nakagawa T."/>
            <person name="Tsuchiya Y."/>
            <person name="Takahashi R."/>
        </authorList>
    </citation>
    <scope>NUCLEOTIDE SEQUENCE [LARGE SCALE GENOMIC DNA]</scope>
    <source>
        <strain evidence="6 7">KYUHI-S</strain>
    </source>
</reference>
<evidence type="ECO:0000256" key="4">
    <source>
        <dbReference type="ARBA" id="ARBA00035204"/>
    </source>
</evidence>
<keyword evidence="7" id="KW-1185">Reference proteome</keyword>
<accession>A0A4Y1YQI2</accession>
<keyword evidence="2 5" id="KW-0689">Ribosomal protein</keyword>
<dbReference type="InterPro" id="IPR001854">
    <property type="entry name" value="Ribosomal_uL29"/>
</dbReference>
<evidence type="ECO:0000313" key="7">
    <source>
        <dbReference type="Proteomes" id="UP000316473"/>
    </source>
</evidence>
<dbReference type="KEGG" id="nst:Nstercoris_01321"/>
<organism evidence="6 7">
    <name type="scientific">Nitrosomonas stercoris</name>
    <dbReference type="NCBI Taxonomy" id="1444684"/>
    <lineage>
        <taxon>Bacteria</taxon>
        <taxon>Pseudomonadati</taxon>
        <taxon>Pseudomonadota</taxon>
        <taxon>Betaproteobacteria</taxon>
        <taxon>Nitrosomonadales</taxon>
        <taxon>Nitrosomonadaceae</taxon>
        <taxon>Nitrosomonas</taxon>
    </lineage>
</organism>